<dbReference type="EMBL" id="MN739104">
    <property type="protein sequence ID" value="QHS89027.1"/>
    <property type="molecule type" value="Genomic_DNA"/>
</dbReference>
<dbReference type="AlphaFoldDB" id="A0A6C0B9V1"/>
<evidence type="ECO:0000313" key="1">
    <source>
        <dbReference type="EMBL" id="QHS89027.1"/>
    </source>
</evidence>
<reference evidence="1" key="1">
    <citation type="journal article" date="2020" name="Nature">
        <title>Giant virus diversity and host interactions through global metagenomics.</title>
        <authorList>
            <person name="Schulz F."/>
            <person name="Roux S."/>
            <person name="Paez-Espino D."/>
            <person name="Jungbluth S."/>
            <person name="Walsh D.A."/>
            <person name="Denef V.J."/>
            <person name="McMahon K.D."/>
            <person name="Konstantinidis K.T."/>
            <person name="Eloe-Fadrosh E.A."/>
            <person name="Kyrpides N.C."/>
            <person name="Woyke T."/>
        </authorList>
    </citation>
    <scope>NUCLEOTIDE SEQUENCE</scope>
    <source>
        <strain evidence="1">GVMAG-M-3300010158-59</strain>
    </source>
</reference>
<proteinExistence type="predicted"/>
<accession>A0A6C0B9V1</accession>
<organism evidence="1">
    <name type="scientific">viral metagenome</name>
    <dbReference type="NCBI Taxonomy" id="1070528"/>
    <lineage>
        <taxon>unclassified sequences</taxon>
        <taxon>metagenomes</taxon>
        <taxon>organismal metagenomes</taxon>
    </lineage>
</organism>
<name>A0A6C0B9V1_9ZZZZ</name>
<sequence length="43" mass="5345">MMLKKLKSNQSKIIIWLDFIFQKKKMFELQNKTNIIYKYNYGI</sequence>
<protein>
    <submittedName>
        <fullName evidence="1">Uncharacterized protein</fullName>
    </submittedName>
</protein>